<dbReference type="Pfam" id="PF18803">
    <property type="entry name" value="CxC2"/>
    <property type="match status" value="1"/>
</dbReference>
<dbReference type="Proteomes" id="UP001218188">
    <property type="component" value="Unassembled WGS sequence"/>
</dbReference>
<dbReference type="InterPro" id="IPR041457">
    <property type="entry name" value="CxC2_KDZ-assoc"/>
</dbReference>
<protein>
    <recommendedName>
        <fullName evidence="1">CxC2-like cysteine cluster KDZ transposase-associated domain-containing protein</fullName>
    </recommendedName>
</protein>
<dbReference type="AlphaFoldDB" id="A0AAD6TJN6"/>
<gene>
    <name evidence="2" type="ORF">C8F04DRAFT_1248450</name>
</gene>
<name>A0AAD6TJN6_9AGAR</name>
<evidence type="ECO:0000313" key="3">
    <source>
        <dbReference type="Proteomes" id="UP001218188"/>
    </source>
</evidence>
<accession>A0AAD6TJN6</accession>
<dbReference type="EMBL" id="JARJCM010000003">
    <property type="protein sequence ID" value="KAJ7046195.1"/>
    <property type="molecule type" value="Genomic_DNA"/>
</dbReference>
<keyword evidence="3" id="KW-1185">Reference proteome</keyword>
<evidence type="ECO:0000259" key="1">
    <source>
        <dbReference type="Pfam" id="PF18803"/>
    </source>
</evidence>
<evidence type="ECO:0000313" key="2">
    <source>
        <dbReference type="EMBL" id="KAJ7046195.1"/>
    </source>
</evidence>
<sequence length="185" mass="20587">MLNYKVKAFALVPNGSLLTNASKVDAMDKLPSRAVIFKAIRESESDGPKHSDVPAPQWLCAPCMIVTHERNPLHRIEWWDNKEFTKTGLQSIGMRIKLGHRGQFCPTPVGDEHFRIIDSAGVHKVSVDFCGCPTACTRGEQLMASRLYPQRREPPRIAVAFQMAYALEASGASESTVARHLEKIT</sequence>
<organism evidence="2 3">
    <name type="scientific">Mycena alexandri</name>
    <dbReference type="NCBI Taxonomy" id="1745969"/>
    <lineage>
        <taxon>Eukaryota</taxon>
        <taxon>Fungi</taxon>
        <taxon>Dikarya</taxon>
        <taxon>Basidiomycota</taxon>
        <taxon>Agaricomycotina</taxon>
        <taxon>Agaricomycetes</taxon>
        <taxon>Agaricomycetidae</taxon>
        <taxon>Agaricales</taxon>
        <taxon>Marasmiineae</taxon>
        <taxon>Mycenaceae</taxon>
        <taxon>Mycena</taxon>
    </lineage>
</organism>
<feature type="domain" description="CxC2-like cysteine cluster KDZ transposase-associated" evidence="1">
    <location>
        <begin position="89"/>
        <end position="164"/>
    </location>
</feature>
<comment type="caution">
    <text evidence="2">The sequence shown here is derived from an EMBL/GenBank/DDBJ whole genome shotgun (WGS) entry which is preliminary data.</text>
</comment>
<reference evidence="2" key="1">
    <citation type="submission" date="2023-03" db="EMBL/GenBank/DDBJ databases">
        <title>Massive genome expansion in bonnet fungi (Mycena s.s.) driven by repeated elements and novel gene families across ecological guilds.</title>
        <authorList>
            <consortium name="Lawrence Berkeley National Laboratory"/>
            <person name="Harder C.B."/>
            <person name="Miyauchi S."/>
            <person name="Viragh M."/>
            <person name="Kuo A."/>
            <person name="Thoen E."/>
            <person name="Andreopoulos B."/>
            <person name="Lu D."/>
            <person name="Skrede I."/>
            <person name="Drula E."/>
            <person name="Henrissat B."/>
            <person name="Morin E."/>
            <person name="Kohler A."/>
            <person name="Barry K."/>
            <person name="LaButti K."/>
            <person name="Morin E."/>
            <person name="Salamov A."/>
            <person name="Lipzen A."/>
            <person name="Mereny Z."/>
            <person name="Hegedus B."/>
            <person name="Baldrian P."/>
            <person name="Stursova M."/>
            <person name="Weitz H."/>
            <person name="Taylor A."/>
            <person name="Grigoriev I.V."/>
            <person name="Nagy L.G."/>
            <person name="Martin F."/>
            <person name="Kauserud H."/>
        </authorList>
    </citation>
    <scope>NUCLEOTIDE SEQUENCE</scope>
    <source>
        <strain evidence="2">CBHHK200</strain>
    </source>
</reference>
<proteinExistence type="predicted"/>